<keyword evidence="1" id="KW-1133">Transmembrane helix</keyword>
<feature type="transmembrane region" description="Helical" evidence="1">
    <location>
        <begin position="72"/>
        <end position="93"/>
    </location>
</feature>
<dbReference type="EMBL" id="BJXA01000022">
    <property type="protein sequence ID" value="GEM39119.1"/>
    <property type="molecule type" value="Genomic_DNA"/>
</dbReference>
<proteinExistence type="predicted"/>
<keyword evidence="1" id="KW-0812">Transmembrane</keyword>
<evidence type="ECO:0000313" key="3">
    <source>
        <dbReference type="Proteomes" id="UP000321424"/>
    </source>
</evidence>
<dbReference type="Proteomes" id="UP000321424">
    <property type="component" value="Unassembled WGS sequence"/>
</dbReference>
<comment type="caution">
    <text evidence="2">The sequence shown here is derived from an EMBL/GenBank/DDBJ whole genome shotgun (WGS) entry which is preliminary data.</text>
</comment>
<evidence type="ECO:0000313" key="2">
    <source>
        <dbReference type="EMBL" id="GEM39119.1"/>
    </source>
</evidence>
<feature type="transmembrane region" description="Helical" evidence="1">
    <location>
        <begin position="16"/>
        <end position="35"/>
    </location>
</feature>
<protein>
    <submittedName>
        <fullName evidence="2">Uncharacterized protein</fullName>
    </submittedName>
</protein>
<keyword evidence="3" id="KW-1185">Reference proteome</keyword>
<organism evidence="2 3">
    <name type="scientific">Nocardia ninae NBRC 108245</name>
    <dbReference type="NCBI Taxonomy" id="1210091"/>
    <lineage>
        <taxon>Bacteria</taxon>
        <taxon>Bacillati</taxon>
        <taxon>Actinomycetota</taxon>
        <taxon>Actinomycetes</taxon>
        <taxon>Mycobacteriales</taxon>
        <taxon>Nocardiaceae</taxon>
        <taxon>Nocardia</taxon>
    </lineage>
</organism>
<name>A0A511MEW5_9NOCA</name>
<feature type="transmembrane region" description="Helical" evidence="1">
    <location>
        <begin position="41"/>
        <end position="60"/>
    </location>
</feature>
<gene>
    <name evidence="2" type="ORF">NN4_36380</name>
</gene>
<evidence type="ECO:0000256" key="1">
    <source>
        <dbReference type="SAM" id="Phobius"/>
    </source>
</evidence>
<keyword evidence="1" id="KW-0472">Membrane</keyword>
<dbReference type="AlphaFoldDB" id="A0A511MEW5"/>
<sequence length="96" mass="10375">MLPKSTVSRVIRRERSAIVAATLYGVWVVCIGYLFPSDSGLLVLLVFVIAGSIVGLIANVVPRQKRVTPGWLLVFILTLASFTCCIVVVLVLISDS</sequence>
<accession>A0A511MEW5</accession>
<reference evidence="2 3" key="1">
    <citation type="submission" date="2019-07" db="EMBL/GenBank/DDBJ databases">
        <title>Whole genome shotgun sequence of Nocardia ninae NBRC 108245.</title>
        <authorList>
            <person name="Hosoyama A."/>
            <person name="Uohara A."/>
            <person name="Ohji S."/>
            <person name="Ichikawa N."/>
        </authorList>
    </citation>
    <scope>NUCLEOTIDE SEQUENCE [LARGE SCALE GENOMIC DNA]</scope>
    <source>
        <strain evidence="2 3">NBRC 108245</strain>
    </source>
</reference>